<name>A0ABX7FJT8_BRECH</name>
<feature type="region of interest" description="Disordered" evidence="1">
    <location>
        <begin position="59"/>
        <end position="87"/>
    </location>
</feature>
<sequence length="87" mass="9852">MGRVNITISDELQAWYTERSEIVGTSISSVMAIALYEYYESKLAYSVKEEDQIRRSYELNTGIKRGAPRSSGRKPGQLSQSQKTDDL</sequence>
<dbReference type="EMBL" id="CP069127">
    <property type="protein sequence ID" value="QRG65260.1"/>
    <property type="molecule type" value="Genomic_DNA"/>
</dbReference>
<dbReference type="RefSeq" id="WP_203254778.1">
    <property type="nucleotide sequence ID" value="NZ_CP069127.1"/>
</dbReference>
<proteinExistence type="predicted"/>
<evidence type="ECO:0000256" key="1">
    <source>
        <dbReference type="SAM" id="MobiDB-lite"/>
    </source>
</evidence>
<reference evidence="2 3" key="1">
    <citation type="submission" date="2021-01" db="EMBL/GenBank/DDBJ databases">
        <title>Identification of strong promoters based on the transcriptome of Brevibacillus choshinensis.</title>
        <authorList>
            <person name="Yao D."/>
            <person name="Zhang K."/>
            <person name="Wu J."/>
        </authorList>
    </citation>
    <scope>NUCLEOTIDE SEQUENCE [LARGE SCALE GENOMIC DNA]</scope>
    <source>
        <strain evidence="2 3">HPD31-SP3</strain>
    </source>
</reference>
<organism evidence="2 3">
    <name type="scientific">Brevibacillus choshinensis</name>
    <dbReference type="NCBI Taxonomy" id="54911"/>
    <lineage>
        <taxon>Bacteria</taxon>
        <taxon>Bacillati</taxon>
        <taxon>Bacillota</taxon>
        <taxon>Bacilli</taxon>
        <taxon>Bacillales</taxon>
        <taxon>Paenibacillaceae</taxon>
        <taxon>Brevibacillus</taxon>
    </lineage>
</organism>
<accession>A0ABX7FJT8</accession>
<evidence type="ECO:0008006" key="4">
    <source>
        <dbReference type="Google" id="ProtNLM"/>
    </source>
</evidence>
<gene>
    <name evidence="2" type="ORF">JNE38_16590</name>
</gene>
<protein>
    <recommendedName>
        <fullName evidence="4">CopG family transcriptional regulator</fullName>
    </recommendedName>
</protein>
<dbReference type="Proteomes" id="UP000596248">
    <property type="component" value="Chromosome"/>
</dbReference>
<evidence type="ECO:0000313" key="3">
    <source>
        <dbReference type="Proteomes" id="UP000596248"/>
    </source>
</evidence>
<feature type="compositionally biased region" description="Polar residues" evidence="1">
    <location>
        <begin position="77"/>
        <end position="87"/>
    </location>
</feature>
<keyword evidence="3" id="KW-1185">Reference proteome</keyword>
<evidence type="ECO:0000313" key="2">
    <source>
        <dbReference type="EMBL" id="QRG65260.1"/>
    </source>
</evidence>